<evidence type="ECO:0000313" key="8">
    <source>
        <dbReference type="EMBL" id="MBT0653715.1"/>
    </source>
</evidence>
<reference evidence="8 9" key="1">
    <citation type="submission" date="2021-05" db="EMBL/GenBank/DDBJ databases">
        <title>The draft genome of Geobacter luticola JCM 17780.</title>
        <authorList>
            <person name="Xu Z."/>
            <person name="Masuda Y."/>
            <person name="Itoh H."/>
            <person name="Senoo K."/>
        </authorList>
    </citation>
    <scope>NUCLEOTIDE SEQUENCE [LARGE SCALE GENOMIC DNA]</scope>
    <source>
        <strain evidence="8 9">JCM 17780</strain>
    </source>
</reference>
<dbReference type="InterPro" id="IPR050377">
    <property type="entry name" value="Radical_SAM_PqqE_MftC-like"/>
</dbReference>
<evidence type="ECO:0000256" key="5">
    <source>
        <dbReference type="ARBA" id="ARBA00023014"/>
    </source>
</evidence>
<dbReference type="RefSeq" id="WP_214175721.1">
    <property type="nucleotide sequence ID" value="NZ_JAHCVK010000005.1"/>
</dbReference>
<dbReference type="SFLD" id="SFLDG01067">
    <property type="entry name" value="SPASM/twitch_domain_containing"/>
    <property type="match status" value="1"/>
</dbReference>
<dbReference type="Pfam" id="PF13186">
    <property type="entry name" value="SPASM"/>
    <property type="match status" value="1"/>
</dbReference>
<evidence type="ECO:0000256" key="2">
    <source>
        <dbReference type="ARBA" id="ARBA00022691"/>
    </source>
</evidence>
<dbReference type="SUPFAM" id="SSF102114">
    <property type="entry name" value="Radical SAM enzymes"/>
    <property type="match status" value="1"/>
</dbReference>
<evidence type="ECO:0000259" key="6">
    <source>
        <dbReference type="Pfam" id="PF04055"/>
    </source>
</evidence>
<keyword evidence="5" id="KW-0411">Iron-sulfur</keyword>
<protein>
    <submittedName>
        <fullName evidence="8">Radical SAM protein</fullName>
    </submittedName>
</protein>
<keyword evidence="3" id="KW-0479">Metal-binding</keyword>
<dbReference type="PANTHER" id="PTHR11228:SF7">
    <property type="entry name" value="PQQA PEPTIDE CYCLASE"/>
    <property type="match status" value="1"/>
</dbReference>
<dbReference type="Pfam" id="PF04055">
    <property type="entry name" value="Radical_SAM"/>
    <property type="match status" value="1"/>
</dbReference>
<dbReference type="CDD" id="cd01335">
    <property type="entry name" value="Radical_SAM"/>
    <property type="match status" value="1"/>
</dbReference>
<dbReference type="EMBL" id="JAHCVK010000005">
    <property type="protein sequence ID" value="MBT0653715.1"/>
    <property type="molecule type" value="Genomic_DNA"/>
</dbReference>
<organism evidence="8 9">
    <name type="scientific">Geomobilimonas luticola</name>
    <dbReference type="NCBI Taxonomy" id="1114878"/>
    <lineage>
        <taxon>Bacteria</taxon>
        <taxon>Pseudomonadati</taxon>
        <taxon>Thermodesulfobacteriota</taxon>
        <taxon>Desulfuromonadia</taxon>
        <taxon>Geobacterales</taxon>
        <taxon>Geobacteraceae</taxon>
        <taxon>Geomobilimonas</taxon>
    </lineage>
</organism>
<evidence type="ECO:0000256" key="4">
    <source>
        <dbReference type="ARBA" id="ARBA00023004"/>
    </source>
</evidence>
<evidence type="ECO:0000256" key="1">
    <source>
        <dbReference type="ARBA" id="ARBA00001966"/>
    </source>
</evidence>
<dbReference type="SFLD" id="SFLDS00029">
    <property type="entry name" value="Radical_SAM"/>
    <property type="match status" value="1"/>
</dbReference>
<evidence type="ECO:0000256" key="3">
    <source>
        <dbReference type="ARBA" id="ARBA00022723"/>
    </source>
</evidence>
<comment type="cofactor">
    <cofactor evidence="1">
        <name>[4Fe-4S] cluster</name>
        <dbReference type="ChEBI" id="CHEBI:49883"/>
    </cofactor>
</comment>
<accession>A0ABS5SEC5</accession>
<keyword evidence="2" id="KW-0949">S-adenosyl-L-methionine</keyword>
<dbReference type="InterPro" id="IPR013785">
    <property type="entry name" value="Aldolase_TIM"/>
</dbReference>
<gene>
    <name evidence="8" type="ORF">KI810_11660</name>
</gene>
<proteinExistence type="predicted"/>
<dbReference type="Proteomes" id="UP000756860">
    <property type="component" value="Unassembled WGS sequence"/>
</dbReference>
<comment type="caution">
    <text evidence="8">The sequence shown here is derived from an EMBL/GenBank/DDBJ whole genome shotgun (WGS) entry which is preliminary data.</text>
</comment>
<dbReference type="InterPro" id="IPR058240">
    <property type="entry name" value="rSAM_sf"/>
</dbReference>
<sequence length="364" mass="41888">MLNNSQLQNFLSATEWFNFELTNYCNIPCIYCDNKKLRNKGYMTFDHFKTIVDKLFNFEKSNKNIIFCGYGEPFLNDKIYDMIDYVYETGVDLTIQSNGKWKINEARIDSLFKINRLSVTIDAVSNDILELSRPNTDVNAIFENLNKIVNLKNILSKQKPSITAKMNVFTFNKHQAHEFIGKCTELKLDQICLAKGCGPAEVMTTINRSEYDKYNCSNIDIAKSLFEASSNLDTDKIQPNCNKHENSKAIRSNPAKLFQILGCFNTATIKWDGTLLPCCWDIDAQLPLGNLATNNLEDIFTPENLDRVGSRILRDRNNPFTKIPCLRCSKFTSHFNPGIPVIAKRLLLQNVFKAHRNLLKYWQR</sequence>
<evidence type="ECO:0000259" key="7">
    <source>
        <dbReference type="Pfam" id="PF13186"/>
    </source>
</evidence>
<dbReference type="PANTHER" id="PTHR11228">
    <property type="entry name" value="RADICAL SAM DOMAIN PROTEIN"/>
    <property type="match status" value="1"/>
</dbReference>
<name>A0ABS5SEC5_9BACT</name>
<dbReference type="InterPro" id="IPR007197">
    <property type="entry name" value="rSAM"/>
</dbReference>
<feature type="domain" description="Radical SAM core" evidence="6">
    <location>
        <begin position="20"/>
        <end position="150"/>
    </location>
</feature>
<feature type="domain" description="4Fe4S-binding SPASM" evidence="7">
    <location>
        <begin position="264"/>
        <end position="328"/>
    </location>
</feature>
<dbReference type="Gene3D" id="3.20.20.70">
    <property type="entry name" value="Aldolase class I"/>
    <property type="match status" value="1"/>
</dbReference>
<evidence type="ECO:0000313" key="9">
    <source>
        <dbReference type="Proteomes" id="UP000756860"/>
    </source>
</evidence>
<keyword evidence="9" id="KW-1185">Reference proteome</keyword>
<dbReference type="InterPro" id="IPR023885">
    <property type="entry name" value="4Fe4S-binding_SPASM_dom"/>
</dbReference>
<keyword evidence="4" id="KW-0408">Iron</keyword>